<dbReference type="SUPFAM" id="SSF54060">
    <property type="entry name" value="His-Me finger endonucleases"/>
    <property type="match status" value="1"/>
</dbReference>
<dbReference type="InterPro" id="IPR044925">
    <property type="entry name" value="His-Me_finger_sf"/>
</dbReference>
<organism evidence="2">
    <name type="scientific">Heterolobosea sp. BA</name>
    <dbReference type="NCBI Taxonomy" id="373143"/>
    <lineage>
        <taxon>Eukaryota</taxon>
        <taxon>Discoba</taxon>
        <taxon>Heterolobosea</taxon>
    </lineage>
</organism>
<dbReference type="Gene3D" id="3.90.75.10">
    <property type="entry name" value="Homing Intron 3 (I-ppo) Encoded Endonuclease, Chain A"/>
    <property type="match status" value="1"/>
</dbReference>
<accession>A7ISR6</accession>
<dbReference type="InterPro" id="IPR008704">
    <property type="entry name" value="Endonuclease_Zinc-binding_loop"/>
</dbReference>
<dbReference type="AlphaFoldDB" id="A7ISR6"/>
<keyword evidence="2" id="KW-0540">Nuclease</keyword>
<dbReference type="GO" id="GO:0004519">
    <property type="term" value="F:endonuclease activity"/>
    <property type="evidence" value="ECO:0007669"/>
    <property type="project" value="UniProtKB-KW"/>
</dbReference>
<sequence>MVKYFPYGHIIHRLGRRNILLGRASTKRKTKKVIIDASQFRDGFDSLIETNYHKKGYEKLANAPNVKEPLGKGNALSAGKSKSYFHRWANNRSRGTGRMGRQSRTYIPTLTKVLCCEHGFGECLLGASNKSKSGFKCSFLSDKGSDGYVHHVSILANSRSSDPIHKLALIKKVSQRKKEKNAYSVSHLCGNGGCARPGHIIIEPKTVNDERVACHRFLRSCKCKWDARVIRRLCPHKPKCFVNTYVGIKAYY</sequence>
<dbReference type="InterPro" id="IPR044930">
    <property type="entry name" value="Homing_endonuclease_His-Me"/>
</dbReference>
<proteinExistence type="predicted"/>
<name>A7ISR6_9EUKA</name>
<keyword evidence="2" id="KW-0378">Hydrolase</keyword>
<evidence type="ECO:0000259" key="1">
    <source>
        <dbReference type="Pfam" id="PF05551"/>
    </source>
</evidence>
<dbReference type="Pfam" id="PF05551">
    <property type="entry name" value="zf-His_Me_endon"/>
    <property type="match status" value="1"/>
</dbReference>
<reference evidence="2" key="1">
    <citation type="submission" date="2006-02" db="EMBL/GenBank/DDBJ databases">
        <title>Environmental Heterolobosean isolates.</title>
        <authorList>
            <person name="Shutt T.E."/>
            <person name="Gray M.W."/>
        </authorList>
    </citation>
    <scope>NUCLEOTIDE SEQUENCE</scope>
</reference>
<keyword evidence="2" id="KW-0255">Endonuclease</keyword>
<dbReference type="EMBL" id="DQ388519">
    <property type="protein sequence ID" value="ABD62811.1"/>
    <property type="molecule type" value="Genomic_DNA"/>
</dbReference>
<protein>
    <submittedName>
        <fullName evidence="2">His-Cys box homing endonuclease</fullName>
    </submittedName>
</protein>
<feature type="domain" description="Zinc-binding loop region of homing endonuclease" evidence="1">
    <location>
        <begin position="122"/>
        <end position="251"/>
    </location>
</feature>
<evidence type="ECO:0000313" key="2">
    <source>
        <dbReference type="EMBL" id="ABD62811.1"/>
    </source>
</evidence>